<dbReference type="PANTHER" id="PTHR43833">
    <property type="entry name" value="POTASSIUM CHANNEL PROTEIN 2-RELATED-RELATED"/>
    <property type="match status" value="1"/>
</dbReference>
<keyword evidence="5" id="KW-1185">Reference proteome</keyword>
<dbReference type="InterPro" id="IPR050721">
    <property type="entry name" value="Trk_Ktr_HKT_K-transport"/>
</dbReference>
<keyword evidence="1" id="KW-0812">Transmembrane</keyword>
<gene>
    <name evidence="4" type="ORF">GCM10011516_28090</name>
</gene>
<proteinExistence type="predicted"/>
<dbReference type="SUPFAM" id="SSF51735">
    <property type="entry name" value="NAD(P)-binding Rossmann-fold domains"/>
    <property type="match status" value="1"/>
</dbReference>
<dbReference type="GO" id="GO:0006813">
    <property type="term" value="P:potassium ion transport"/>
    <property type="evidence" value="ECO:0007669"/>
    <property type="project" value="InterPro"/>
</dbReference>
<reference evidence="4" key="1">
    <citation type="journal article" date="2014" name="Int. J. Syst. Evol. Microbiol.">
        <title>Complete genome sequence of Corynebacterium casei LMG S-19264T (=DSM 44701T), isolated from a smear-ripened cheese.</title>
        <authorList>
            <consortium name="US DOE Joint Genome Institute (JGI-PGF)"/>
            <person name="Walter F."/>
            <person name="Albersmeier A."/>
            <person name="Kalinowski J."/>
            <person name="Ruckert C."/>
        </authorList>
    </citation>
    <scope>NUCLEOTIDE SEQUENCE</scope>
    <source>
        <strain evidence="4">CGMCC 1.15966</strain>
    </source>
</reference>
<reference evidence="4" key="2">
    <citation type="submission" date="2020-09" db="EMBL/GenBank/DDBJ databases">
        <authorList>
            <person name="Sun Q."/>
            <person name="Zhou Y."/>
        </authorList>
    </citation>
    <scope>NUCLEOTIDE SEQUENCE</scope>
    <source>
        <strain evidence="4">CGMCC 1.15966</strain>
    </source>
</reference>
<keyword evidence="1" id="KW-0472">Membrane</keyword>
<name>A0A8H9KWT0_9SPHI</name>
<dbReference type="Proteomes" id="UP000614460">
    <property type="component" value="Unassembled WGS sequence"/>
</dbReference>
<evidence type="ECO:0000313" key="5">
    <source>
        <dbReference type="Proteomes" id="UP000614460"/>
    </source>
</evidence>
<dbReference type="PANTHER" id="PTHR43833:SF11">
    <property type="entry name" value="VOLTAGE-GATED POTASSIUM CHANNEL KCH"/>
    <property type="match status" value="1"/>
</dbReference>
<comment type="caution">
    <text evidence="4">The sequence shown here is derived from an EMBL/GenBank/DDBJ whole genome shotgun (WGS) entry which is preliminary data.</text>
</comment>
<dbReference type="Pfam" id="PF02026">
    <property type="entry name" value="RyR"/>
    <property type="match status" value="1"/>
</dbReference>
<accession>A0A8H9KWT0</accession>
<feature type="domain" description="Ryanodine receptor Ryr" evidence="2">
    <location>
        <begin position="498"/>
        <end position="553"/>
    </location>
</feature>
<feature type="domain" description="RCK N-terminal" evidence="3">
    <location>
        <begin position="112"/>
        <end position="226"/>
    </location>
</feature>
<sequence>MNLTRRQKGLLGIAFVCFLIIISWIGLSKFFPESNSFRYLPDRIYRIIKIVFGGDPSGSGLETENVPLELIIAKICAIGILLFGAYKIIQKVFSEQFNLMKASFKKNHLISIGISKKGRQLFKSLKDDYQKQGIAIEKETEHADINAVKKQGHLVIIGNAEDENTLIEAGIKRASTLIVFLENEQTVIEIIESVQDIYDKSKCQNELLCFLHISNPRLIDLVKNTGIHFQNNQIQLRFFNIHKMLARQFFSQIPLDMQKVGKSIADINKIVFLGYGDFAKAMLVQALRIFHTSVENDLQISIYSDHADKDRNYFSEQYPKADKIFPVRFHKFEGTFNEMIEKEEVMNKGDQTLFITAFDQDQANLNAGLELLEKTQNANFPIYVLNAEGKGLRKLINYSTDTDRIKFFGQMEEICNLEFITGQKQDKLAQAIHDDYRKLLSGASSESEKYTSDWLTLSEDAKDASRAQADHIPYKFLLTNKSWPVADPNQVSFSTEEIETLAIIEHNRWMAHRYINGWDFGESRNDELKLHPSLIPWEILSESEKQKDRDTILRIKILLNS</sequence>
<dbReference type="InterPro" id="IPR036291">
    <property type="entry name" value="NAD(P)-bd_dom_sf"/>
</dbReference>
<keyword evidence="1" id="KW-1133">Transmembrane helix</keyword>
<dbReference type="EMBL" id="BMKM01000008">
    <property type="protein sequence ID" value="GGE28762.1"/>
    <property type="molecule type" value="Genomic_DNA"/>
</dbReference>
<dbReference type="Gene3D" id="6.20.350.10">
    <property type="match status" value="1"/>
</dbReference>
<evidence type="ECO:0000313" key="4">
    <source>
        <dbReference type="EMBL" id="GGE28762.1"/>
    </source>
</evidence>
<evidence type="ECO:0000256" key="1">
    <source>
        <dbReference type="SAM" id="Phobius"/>
    </source>
</evidence>
<dbReference type="AlphaFoldDB" id="A0A8H9KWT0"/>
<evidence type="ECO:0000259" key="2">
    <source>
        <dbReference type="Pfam" id="PF02026"/>
    </source>
</evidence>
<dbReference type="Pfam" id="PF02254">
    <property type="entry name" value="TrkA_N"/>
    <property type="match status" value="1"/>
</dbReference>
<protein>
    <recommendedName>
        <fullName evidence="6">RCK N-terminal domain-containing protein</fullName>
    </recommendedName>
</protein>
<dbReference type="InterPro" id="IPR003032">
    <property type="entry name" value="Ryanodine_rcpt"/>
</dbReference>
<evidence type="ECO:0008006" key="6">
    <source>
        <dbReference type="Google" id="ProtNLM"/>
    </source>
</evidence>
<organism evidence="4 5">
    <name type="scientific">Sphingobacterium cellulitidis</name>
    <dbReference type="NCBI Taxonomy" id="1768011"/>
    <lineage>
        <taxon>Bacteria</taxon>
        <taxon>Pseudomonadati</taxon>
        <taxon>Bacteroidota</taxon>
        <taxon>Sphingobacteriia</taxon>
        <taxon>Sphingobacteriales</taxon>
        <taxon>Sphingobacteriaceae</taxon>
        <taxon>Sphingobacterium</taxon>
    </lineage>
</organism>
<dbReference type="Gene3D" id="3.40.50.720">
    <property type="entry name" value="NAD(P)-binding Rossmann-like Domain"/>
    <property type="match status" value="1"/>
</dbReference>
<dbReference type="RefSeq" id="WP_182498201.1">
    <property type="nucleotide sequence ID" value="NZ_BMKM01000008.1"/>
</dbReference>
<evidence type="ECO:0000259" key="3">
    <source>
        <dbReference type="Pfam" id="PF02254"/>
    </source>
</evidence>
<feature type="transmembrane region" description="Helical" evidence="1">
    <location>
        <begin position="9"/>
        <end position="27"/>
    </location>
</feature>
<dbReference type="InterPro" id="IPR003148">
    <property type="entry name" value="RCK_N"/>
</dbReference>